<evidence type="ECO:0000313" key="1">
    <source>
        <dbReference type="EMBL" id="RAI40448.1"/>
    </source>
</evidence>
<protein>
    <submittedName>
        <fullName evidence="1">Uncharacterized protein</fullName>
    </submittedName>
</protein>
<keyword evidence="2" id="KW-1185">Reference proteome</keyword>
<dbReference type="EMBL" id="NPEU01000041">
    <property type="protein sequence ID" value="RAI40448.1"/>
    <property type="molecule type" value="Genomic_DNA"/>
</dbReference>
<gene>
    <name evidence="1" type="ORF">CH338_06290</name>
</gene>
<dbReference type="Proteomes" id="UP000248863">
    <property type="component" value="Unassembled WGS sequence"/>
</dbReference>
<reference evidence="1 2" key="1">
    <citation type="submission" date="2017-07" db="EMBL/GenBank/DDBJ databases">
        <title>Draft Genome Sequences of Select Purple Nonsulfur Bacteria.</title>
        <authorList>
            <person name="Lasarre B."/>
            <person name="Mckinlay J.B."/>
        </authorList>
    </citation>
    <scope>NUCLEOTIDE SEQUENCE [LARGE SCALE GENOMIC DNA]</scope>
    <source>
        <strain evidence="1 2">DSM 11907</strain>
    </source>
</reference>
<organism evidence="1 2">
    <name type="scientific">Rhodoplanes elegans</name>
    <dbReference type="NCBI Taxonomy" id="29408"/>
    <lineage>
        <taxon>Bacteria</taxon>
        <taxon>Pseudomonadati</taxon>
        <taxon>Pseudomonadota</taxon>
        <taxon>Alphaproteobacteria</taxon>
        <taxon>Hyphomicrobiales</taxon>
        <taxon>Nitrobacteraceae</taxon>
        <taxon>Rhodoplanes</taxon>
    </lineage>
</organism>
<sequence length="84" mass="9325">MTDLTTRHLGALHALVLHPYRGQGTKPTFKPISPGARAILWSHAQSLSRLGLVEITEIVQPRGLPRLWRLGLTVAGREQIRRVG</sequence>
<comment type="caution">
    <text evidence="1">The sequence shown here is derived from an EMBL/GenBank/DDBJ whole genome shotgun (WGS) entry which is preliminary data.</text>
</comment>
<dbReference type="AlphaFoldDB" id="A0A327KYF9"/>
<dbReference type="RefSeq" id="WP_111356281.1">
    <property type="nucleotide sequence ID" value="NZ_NHSK01000074.1"/>
</dbReference>
<evidence type="ECO:0000313" key="2">
    <source>
        <dbReference type="Proteomes" id="UP000248863"/>
    </source>
</evidence>
<accession>A0A327KYF9</accession>
<name>A0A327KYF9_9BRAD</name>
<proteinExistence type="predicted"/>